<evidence type="ECO:0000259" key="8">
    <source>
        <dbReference type="Pfam" id="PF08686"/>
    </source>
</evidence>
<feature type="region of interest" description="Disordered" evidence="5">
    <location>
        <begin position="186"/>
        <end position="215"/>
    </location>
</feature>
<accession>A0AAE0WD13</accession>
<feature type="signal peptide" evidence="6">
    <location>
        <begin position="1"/>
        <end position="25"/>
    </location>
</feature>
<dbReference type="FunFam" id="2.20.100.10:FF:000005">
    <property type="entry name" value="ADAM metallopeptidase with thrombospondin type 1 motif 9"/>
    <property type="match status" value="3"/>
</dbReference>
<sequence length="742" mass="83897">MEIHFWKEILFMLLILLLRLEGIRSQSHGVCDECYRNSKSCRIISGIFTRTHLTYGYNRITQIPAGSCDIDISEMSRSRNYLAMQLTNGSYFINGNWRLVHTGNYFAAGTNFTYGRFHGNCPGECIRAKGPTSEAVDLLLLFYRTNPGIKYQYTIPAGLMERVIQTYQSDPVSSSTWAHRRRHQHFTAPLETKSSSEFTNTQYTPPKDKEASDQSFGRSFRFGQNPRYIAPEVQTSSYEPLQSNQEQYGTQEAINRFRAGSSHQVDSRNQIQLQTDQSRVETGSVSTNYRVDDANRKQPIYSQSGYDRTRSQTSYDIDSVNQIENQPRIATTVDRINFLWRISGFTECSQTCGGGTQNTNVVCMKRNTNVIVTEDNCDKDQKPRIQTLACNQSPCSPSWETDPWSECSATCGVGMQRRRVECKQRISPAVIVPVSASLCPHQDRPISLQSCQNKPCEQWEIGNWTKCSVECGQGEKTREVYCKSVDGKQVPDEKCGGIKPESSLSCDMGSCAQGWFHSEWSDECSTECGNGYHTRKVFCSAEDGTPLPDDRCAGDKPRTHKSCKKNRPCGGSWFTGPWSKCSSTCGSANKMRDVLCMKKLGDDLFAIVGEENCQGNEKPAKVEECPLQPECEAEWFMTAWSECSATCDTGTKTREIKCLDLALQPSTSCDTREKPSQRHTCNTESCDRPQLDQDPGCLDKWKNCKLVVQARLCSYYKNQCCKSCNDYEQNHNKKHNRKVKRG</sequence>
<gene>
    <name evidence="9" type="ORF">CHS0354_038841</name>
</gene>
<evidence type="ECO:0000256" key="4">
    <source>
        <dbReference type="ARBA" id="ARBA00022737"/>
    </source>
</evidence>
<dbReference type="EMBL" id="JAEAOA010002259">
    <property type="protein sequence ID" value="KAK3610201.1"/>
    <property type="molecule type" value="Genomic_DNA"/>
</dbReference>
<evidence type="ECO:0000313" key="10">
    <source>
        <dbReference type="Proteomes" id="UP001195483"/>
    </source>
</evidence>
<evidence type="ECO:0000259" key="7">
    <source>
        <dbReference type="Pfam" id="PF05986"/>
    </source>
</evidence>
<dbReference type="Pfam" id="PF19030">
    <property type="entry name" value="TSP1_ADAMTS"/>
    <property type="match status" value="6"/>
</dbReference>
<feature type="domain" description="ADAMTS/ADAMTS-like Spacer 1" evidence="7">
    <location>
        <begin position="44"/>
        <end position="156"/>
    </location>
</feature>
<keyword evidence="10" id="KW-1185">Reference proteome</keyword>
<dbReference type="GO" id="GO:0005576">
    <property type="term" value="C:extracellular region"/>
    <property type="evidence" value="ECO:0007669"/>
    <property type="project" value="UniProtKB-SubCell"/>
</dbReference>
<dbReference type="GO" id="GO:0006508">
    <property type="term" value="P:proteolysis"/>
    <property type="evidence" value="ECO:0007669"/>
    <property type="project" value="TreeGrafter"/>
</dbReference>
<feature type="chain" id="PRO_5042260411" evidence="6">
    <location>
        <begin position="26"/>
        <end position="742"/>
    </location>
</feature>
<dbReference type="Proteomes" id="UP001195483">
    <property type="component" value="Unassembled WGS sequence"/>
</dbReference>
<dbReference type="GO" id="GO:0031012">
    <property type="term" value="C:extracellular matrix"/>
    <property type="evidence" value="ECO:0007669"/>
    <property type="project" value="TreeGrafter"/>
</dbReference>
<reference evidence="9" key="2">
    <citation type="journal article" date="2021" name="Genome Biol. Evol.">
        <title>Developing a high-quality reference genome for a parasitic bivalve with doubly uniparental inheritance (Bivalvia: Unionida).</title>
        <authorList>
            <person name="Smith C.H."/>
        </authorList>
    </citation>
    <scope>NUCLEOTIDE SEQUENCE</scope>
    <source>
        <strain evidence="9">CHS0354</strain>
        <tissue evidence="9">Mantle</tissue>
    </source>
</reference>
<feature type="region of interest" description="Disordered" evidence="5">
    <location>
        <begin position="261"/>
        <end position="282"/>
    </location>
</feature>
<dbReference type="GO" id="GO:0004222">
    <property type="term" value="F:metalloendopeptidase activity"/>
    <property type="evidence" value="ECO:0007669"/>
    <property type="project" value="TreeGrafter"/>
</dbReference>
<feature type="compositionally biased region" description="Polar residues" evidence="5">
    <location>
        <begin position="192"/>
        <end position="204"/>
    </location>
</feature>
<dbReference type="InterPro" id="IPR010294">
    <property type="entry name" value="ADAMTS_spacer1"/>
</dbReference>
<reference evidence="9" key="3">
    <citation type="submission" date="2023-05" db="EMBL/GenBank/DDBJ databases">
        <authorList>
            <person name="Smith C.H."/>
        </authorList>
    </citation>
    <scope>NUCLEOTIDE SEQUENCE</scope>
    <source>
        <strain evidence="9">CHS0354</strain>
        <tissue evidence="9">Mantle</tissue>
    </source>
</reference>
<dbReference type="SUPFAM" id="SSF82895">
    <property type="entry name" value="TSP-1 type 1 repeat"/>
    <property type="match status" value="6"/>
</dbReference>
<evidence type="ECO:0000256" key="3">
    <source>
        <dbReference type="ARBA" id="ARBA00022729"/>
    </source>
</evidence>
<keyword evidence="4" id="KW-0677">Repeat</keyword>
<dbReference type="InterPro" id="IPR000884">
    <property type="entry name" value="TSP1_rpt"/>
</dbReference>
<dbReference type="SMART" id="SM00209">
    <property type="entry name" value="TSP1"/>
    <property type="match status" value="6"/>
</dbReference>
<proteinExistence type="predicted"/>
<evidence type="ECO:0000256" key="1">
    <source>
        <dbReference type="ARBA" id="ARBA00004613"/>
    </source>
</evidence>
<comment type="caution">
    <text evidence="9">The sequence shown here is derived from an EMBL/GenBank/DDBJ whole genome shotgun (WGS) entry which is preliminary data.</text>
</comment>
<keyword evidence="2" id="KW-0964">Secreted</keyword>
<comment type="subcellular location">
    <subcellularLocation>
        <location evidence="1">Secreted</location>
    </subcellularLocation>
</comment>
<protein>
    <submittedName>
        <fullName evidence="9">Uncharacterized protein</fullName>
    </submittedName>
</protein>
<dbReference type="AlphaFoldDB" id="A0AAE0WD13"/>
<evidence type="ECO:0000256" key="6">
    <source>
        <dbReference type="SAM" id="SignalP"/>
    </source>
</evidence>
<dbReference type="Gene3D" id="2.20.100.10">
    <property type="entry name" value="Thrombospondin type-1 (TSP1) repeat"/>
    <property type="match status" value="6"/>
</dbReference>
<reference evidence="9" key="1">
    <citation type="journal article" date="2021" name="Genome Biol. Evol.">
        <title>A High-Quality Reference Genome for a Parasitic Bivalve with Doubly Uniparental Inheritance (Bivalvia: Unionida).</title>
        <authorList>
            <person name="Smith C.H."/>
        </authorList>
    </citation>
    <scope>NUCLEOTIDE SEQUENCE</scope>
    <source>
        <strain evidence="9">CHS0354</strain>
    </source>
</reference>
<dbReference type="PANTHER" id="PTHR13723:SF316">
    <property type="entry name" value="LONELY HEART, ISOFORM A"/>
    <property type="match status" value="1"/>
</dbReference>
<dbReference type="GO" id="GO:0030198">
    <property type="term" value="P:extracellular matrix organization"/>
    <property type="evidence" value="ECO:0007669"/>
    <property type="project" value="TreeGrafter"/>
</dbReference>
<feature type="domain" description="PLAC" evidence="8">
    <location>
        <begin position="697"/>
        <end position="724"/>
    </location>
</feature>
<dbReference type="InterPro" id="IPR010909">
    <property type="entry name" value="PLAC"/>
</dbReference>
<dbReference type="PANTHER" id="PTHR13723">
    <property type="entry name" value="ADAMTS A DISINTEGRIN AND METALLOPROTEASE WITH THROMBOSPONDIN MOTIFS PROTEASE"/>
    <property type="match status" value="1"/>
</dbReference>
<name>A0AAE0WD13_9BIVA</name>
<dbReference type="Gene3D" id="2.60.120.830">
    <property type="match status" value="1"/>
</dbReference>
<evidence type="ECO:0000256" key="2">
    <source>
        <dbReference type="ARBA" id="ARBA00022525"/>
    </source>
</evidence>
<keyword evidence="3 6" id="KW-0732">Signal</keyword>
<dbReference type="InterPro" id="IPR050439">
    <property type="entry name" value="ADAMTS_ADAMTS-like"/>
</dbReference>
<dbReference type="InterPro" id="IPR036383">
    <property type="entry name" value="TSP1_rpt_sf"/>
</dbReference>
<evidence type="ECO:0000256" key="5">
    <source>
        <dbReference type="SAM" id="MobiDB-lite"/>
    </source>
</evidence>
<organism evidence="9 10">
    <name type="scientific">Potamilus streckersoni</name>
    <dbReference type="NCBI Taxonomy" id="2493646"/>
    <lineage>
        <taxon>Eukaryota</taxon>
        <taxon>Metazoa</taxon>
        <taxon>Spiralia</taxon>
        <taxon>Lophotrochozoa</taxon>
        <taxon>Mollusca</taxon>
        <taxon>Bivalvia</taxon>
        <taxon>Autobranchia</taxon>
        <taxon>Heteroconchia</taxon>
        <taxon>Palaeoheterodonta</taxon>
        <taxon>Unionida</taxon>
        <taxon>Unionoidea</taxon>
        <taxon>Unionidae</taxon>
        <taxon>Ambleminae</taxon>
        <taxon>Lampsilini</taxon>
        <taxon>Potamilus</taxon>
    </lineage>
</organism>
<dbReference type="PROSITE" id="PS50092">
    <property type="entry name" value="TSP1"/>
    <property type="match status" value="6"/>
</dbReference>
<dbReference type="Pfam" id="PF08686">
    <property type="entry name" value="PLAC"/>
    <property type="match status" value="1"/>
</dbReference>
<dbReference type="Pfam" id="PF05986">
    <property type="entry name" value="ADAMTS_spacer1"/>
    <property type="match status" value="1"/>
</dbReference>
<evidence type="ECO:0000313" key="9">
    <source>
        <dbReference type="EMBL" id="KAK3610201.1"/>
    </source>
</evidence>